<feature type="region of interest" description="Disordered" evidence="2">
    <location>
        <begin position="492"/>
        <end position="561"/>
    </location>
</feature>
<dbReference type="InterPro" id="IPR015424">
    <property type="entry name" value="PyrdxlP-dep_Trfase"/>
</dbReference>
<dbReference type="Gene3D" id="3.90.1150.10">
    <property type="entry name" value="Aspartate Aminotransferase, domain 1"/>
    <property type="match status" value="1"/>
</dbReference>
<dbReference type="InterPro" id="IPR015422">
    <property type="entry name" value="PyrdxlP-dep_Trfase_small"/>
</dbReference>
<evidence type="ECO:0000256" key="2">
    <source>
        <dbReference type="SAM" id="MobiDB-lite"/>
    </source>
</evidence>
<keyword evidence="1" id="KW-0175">Coiled coil</keyword>
<feature type="compositionally biased region" description="Acidic residues" evidence="2">
    <location>
        <begin position="437"/>
        <end position="448"/>
    </location>
</feature>
<evidence type="ECO:0000259" key="3">
    <source>
        <dbReference type="Pfam" id="PF00266"/>
    </source>
</evidence>
<sequence>MLSPHKFLGGPGTPGLLIAKKKMFRNEVPTNVGGGTVLYVTRDSHLYVNDIESREEGGTPAIIESIRAGLVFKLKEEIGTNLIERRDEELCRRAFETFHKHRQLFLLGSDKSKRLPIFSFIIRVPVEGKFLHHNFVSVLLNDLFGIQARGGCACAGPYAQDLLGISENLASCFITFLNNKNECQSWRAMEVMKPGFTRINLPFFYDDLTIDYILKALVMVAEHGWKLLPLYVCDPMTGSYTLKKFEKHYGSTFFSLHDLKFKNGKFVNTNPRQAHPKLDCSLLDILHEAYHFVQDAERELKQSQEEIENTIENMIPPNMRKLRWFYTSAEALQQLKKRSYRRMDSTSGTAKCASPFVPRQSTRRMTMDAKYREEMKAFLQMSTECNQNCCPFCPASPKSHKCDGLACTNNNNNNNNALEDSVNEKRDPSPEQKREQEEVEDLENETDDVVFVNENNSDKHNEEISASYEQQNGTHLKRHKYDDEHAFDNMADEEDNENESDKTHVHENGQEDFESQRQAQLGAQQQKRYKNKKTQPFYEELVNKQKNLPNSENKTEGKYCY</sequence>
<evidence type="ECO:0000313" key="5">
    <source>
        <dbReference type="Proteomes" id="UP000597762"/>
    </source>
</evidence>
<feature type="compositionally biased region" description="Low complexity" evidence="2">
    <location>
        <begin position="516"/>
        <end position="526"/>
    </location>
</feature>
<evidence type="ECO:0000256" key="1">
    <source>
        <dbReference type="SAM" id="Coils"/>
    </source>
</evidence>
<gene>
    <name evidence="4" type="ORF">SPHA_12522</name>
</gene>
<protein>
    <recommendedName>
        <fullName evidence="3">Aminotransferase class V domain-containing protein</fullName>
    </recommendedName>
</protein>
<feature type="domain" description="Aminotransferase class V" evidence="3">
    <location>
        <begin position="2"/>
        <end position="160"/>
    </location>
</feature>
<dbReference type="OrthoDB" id="420046at2759"/>
<dbReference type="SUPFAM" id="SSF53383">
    <property type="entry name" value="PLP-dependent transferases"/>
    <property type="match status" value="1"/>
</dbReference>
<feature type="compositionally biased region" description="Basic and acidic residues" evidence="2">
    <location>
        <begin position="422"/>
        <end position="436"/>
    </location>
</feature>
<dbReference type="InterPro" id="IPR000192">
    <property type="entry name" value="Aminotrans_V_dom"/>
</dbReference>
<dbReference type="PANTHER" id="PTHR43686:SF1">
    <property type="entry name" value="AMINOTRAN_5 DOMAIN-CONTAINING PROTEIN"/>
    <property type="match status" value="1"/>
</dbReference>
<name>A0A812B814_ACAPH</name>
<dbReference type="PANTHER" id="PTHR43686">
    <property type="entry name" value="SULFURTRANSFERASE-RELATED"/>
    <property type="match status" value="1"/>
</dbReference>
<accession>A0A812B814</accession>
<feature type="coiled-coil region" evidence="1">
    <location>
        <begin position="286"/>
        <end position="313"/>
    </location>
</feature>
<organism evidence="4 5">
    <name type="scientific">Acanthosepion pharaonis</name>
    <name type="common">Pharaoh cuttlefish</name>
    <name type="synonym">Sepia pharaonis</name>
    <dbReference type="NCBI Taxonomy" id="158019"/>
    <lineage>
        <taxon>Eukaryota</taxon>
        <taxon>Metazoa</taxon>
        <taxon>Spiralia</taxon>
        <taxon>Lophotrochozoa</taxon>
        <taxon>Mollusca</taxon>
        <taxon>Cephalopoda</taxon>
        <taxon>Coleoidea</taxon>
        <taxon>Decapodiformes</taxon>
        <taxon>Sepiida</taxon>
        <taxon>Sepiina</taxon>
        <taxon>Sepiidae</taxon>
        <taxon>Acanthosepion</taxon>
    </lineage>
</organism>
<keyword evidence="5" id="KW-1185">Reference proteome</keyword>
<feature type="region of interest" description="Disordered" evidence="2">
    <location>
        <begin position="414"/>
        <end position="450"/>
    </location>
</feature>
<proteinExistence type="predicted"/>
<dbReference type="AlphaFoldDB" id="A0A812B814"/>
<evidence type="ECO:0000313" key="4">
    <source>
        <dbReference type="EMBL" id="CAE1173268.1"/>
    </source>
</evidence>
<feature type="compositionally biased region" description="Basic and acidic residues" evidence="2">
    <location>
        <begin position="499"/>
        <end position="509"/>
    </location>
</feature>
<dbReference type="EMBL" id="CAHIKZ030000418">
    <property type="protein sequence ID" value="CAE1173268.1"/>
    <property type="molecule type" value="Genomic_DNA"/>
</dbReference>
<dbReference type="Proteomes" id="UP000597762">
    <property type="component" value="Unassembled WGS sequence"/>
</dbReference>
<comment type="caution">
    <text evidence="4">The sequence shown here is derived from an EMBL/GenBank/DDBJ whole genome shotgun (WGS) entry which is preliminary data.</text>
</comment>
<dbReference type="Pfam" id="PF00266">
    <property type="entry name" value="Aminotran_5"/>
    <property type="match status" value="1"/>
</dbReference>
<reference evidence="4" key="1">
    <citation type="submission" date="2021-01" db="EMBL/GenBank/DDBJ databases">
        <authorList>
            <person name="Li R."/>
            <person name="Bekaert M."/>
        </authorList>
    </citation>
    <scope>NUCLEOTIDE SEQUENCE</scope>
    <source>
        <strain evidence="4">Farmed</strain>
    </source>
</reference>